<comment type="catalytic activity">
    <reaction evidence="6">
        <text>L-aspartate + 2-oxoglutarate = oxaloacetate + L-glutamate</text>
        <dbReference type="Rhea" id="RHEA:21824"/>
        <dbReference type="ChEBI" id="CHEBI:16452"/>
        <dbReference type="ChEBI" id="CHEBI:16810"/>
        <dbReference type="ChEBI" id="CHEBI:29985"/>
        <dbReference type="ChEBI" id="CHEBI:29991"/>
        <dbReference type="EC" id="2.6.1.1"/>
    </reaction>
</comment>
<dbReference type="InterPro" id="IPR050596">
    <property type="entry name" value="AspAT/PAT-like"/>
</dbReference>
<dbReference type="PANTHER" id="PTHR46383">
    <property type="entry name" value="ASPARTATE AMINOTRANSFERASE"/>
    <property type="match status" value="1"/>
</dbReference>
<dbReference type="CDD" id="cd00609">
    <property type="entry name" value="AAT_like"/>
    <property type="match status" value="1"/>
</dbReference>
<dbReference type="InterPro" id="IPR015424">
    <property type="entry name" value="PyrdxlP-dep_Trfase"/>
</dbReference>
<evidence type="ECO:0000256" key="3">
    <source>
        <dbReference type="ARBA" id="ARBA00022576"/>
    </source>
</evidence>
<evidence type="ECO:0000256" key="7">
    <source>
        <dbReference type="NCBIfam" id="TIGR03801"/>
    </source>
</evidence>
<name>A0AAU7JKV4_9HYPH</name>
<keyword evidence="5" id="KW-0663">Pyridoxal phosphate</keyword>
<dbReference type="InterPro" id="IPR015421">
    <property type="entry name" value="PyrdxlP-dep_Trfase_major"/>
</dbReference>
<dbReference type="EC" id="4.1.1.12" evidence="7"/>
<dbReference type="GO" id="GO:0006531">
    <property type="term" value="P:aspartate metabolic process"/>
    <property type="evidence" value="ECO:0007669"/>
    <property type="project" value="UniProtKB-UniRule"/>
</dbReference>
<dbReference type="Gene3D" id="1.10.20.110">
    <property type="match status" value="1"/>
</dbReference>
<evidence type="ECO:0000256" key="2">
    <source>
        <dbReference type="ARBA" id="ARBA00007441"/>
    </source>
</evidence>
<protein>
    <recommendedName>
        <fullName evidence="7">Aspartate 4-decarboxylase</fullName>
        <ecNumber evidence="7">4.1.1.12</ecNumber>
    </recommendedName>
</protein>
<dbReference type="InterPro" id="IPR015422">
    <property type="entry name" value="PyrdxlP-dep_Trfase_small"/>
</dbReference>
<dbReference type="AlphaFoldDB" id="A0AAU7JKV4"/>
<dbReference type="GO" id="GO:0030170">
    <property type="term" value="F:pyridoxal phosphate binding"/>
    <property type="evidence" value="ECO:0007669"/>
    <property type="project" value="InterPro"/>
</dbReference>
<evidence type="ECO:0000256" key="1">
    <source>
        <dbReference type="ARBA" id="ARBA00001933"/>
    </source>
</evidence>
<dbReference type="NCBIfam" id="TIGR03801">
    <property type="entry name" value="asp_4_decarbox"/>
    <property type="match status" value="1"/>
</dbReference>
<proteinExistence type="inferred from homology"/>
<dbReference type="SUPFAM" id="SSF53383">
    <property type="entry name" value="PLP-dependent transferases"/>
    <property type="match status" value="1"/>
</dbReference>
<dbReference type="PANTHER" id="PTHR46383:SF1">
    <property type="entry name" value="ASPARTATE AMINOTRANSFERASE"/>
    <property type="match status" value="1"/>
</dbReference>
<evidence type="ECO:0000256" key="6">
    <source>
        <dbReference type="ARBA" id="ARBA00049185"/>
    </source>
</evidence>
<dbReference type="InterPro" id="IPR022518">
    <property type="entry name" value="Aspartate_4-decarboxylase"/>
</dbReference>
<keyword evidence="3 9" id="KW-0032">Aminotransferase</keyword>
<dbReference type="GO" id="GO:0004069">
    <property type="term" value="F:L-aspartate:2-oxoglutarate aminotransferase activity"/>
    <property type="evidence" value="ECO:0007669"/>
    <property type="project" value="UniProtKB-EC"/>
</dbReference>
<evidence type="ECO:0000259" key="8">
    <source>
        <dbReference type="Pfam" id="PF00155"/>
    </source>
</evidence>
<dbReference type="Gene3D" id="3.90.1150.10">
    <property type="entry name" value="Aspartate Aminotransferase, domain 1"/>
    <property type="match status" value="1"/>
</dbReference>
<dbReference type="Pfam" id="PF00155">
    <property type="entry name" value="Aminotran_1_2"/>
    <property type="match status" value="1"/>
</dbReference>
<evidence type="ECO:0000313" key="9">
    <source>
        <dbReference type="EMBL" id="XBO40855.1"/>
    </source>
</evidence>
<gene>
    <name evidence="9" type="ORF">ABEG18_08900</name>
</gene>
<dbReference type="GO" id="GO:0047688">
    <property type="term" value="F:aspartate 4-decarboxylase activity"/>
    <property type="evidence" value="ECO:0007669"/>
    <property type="project" value="UniProtKB-UniRule"/>
</dbReference>
<dbReference type="EMBL" id="CP157484">
    <property type="protein sequence ID" value="XBO40855.1"/>
    <property type="molecule type" value="Genomic_DNA"/>
</dbReference>
<dbReference type="InterPro" id="IPR004839">
    <property type="entry name" value="Aminotransferase_I/II_large"/>
</dbReference>
<keyword evidence="4 9" id="KW-0808">Transferase</keyword>
<evidence type="ECO:0000256" key="4">
    <source>
        <dbReference type="ARBA" id="ARBA00022679"/>
    </source>
</evidence>
<feature type="domain" description="Aminotransferase class I/classII large" evidence="8">
    <location>
        <begin position="191"/>
        <end position="512"/>
    </location>
</feature>
<dbReference type="NCBIfam" id="NF006755">
    <property type="entry name" value="PRK09275.1"/>
    <property type="match status" value="1"/>
</dbReference>
<evidence type="ECO:0000256" key="5">
    <source>
        <dbReference type="ARBA" id="ARBA00022898"/>
    </source>
</evidence>
<comment type="similarity">
    <text evidence="2">Belongs to the class-I pyridoxal-phosphate-dependent aminotransferase family.</text>
</comment>
<organism evidence="9">
    <name type="scientific">Alsobacter sp. KACC 23698</name>
    <dbReference type="NCBI Taxonomy" id="3149229"/>
    <lineage>
        <taxon>Bacteria</taxon>
        <taxon>Pseudomonadati</taxon>
        <taxon>Pseudomonadota</taxon>
        <taxon>Alphaproteobacteria</taxon>
        <taxon>Hyphomicrobiales</taxon>
        <taxon>Alsobacteraceae</taxon>
        <taxon>Alsobacter</taxon>
    </lineage>
</organism>
<accession>A0AAU7JKV4</accession>
<keyword evidence="9" id="KW-0456">Lyase</keyword>
<comment type="cofactor">
    <cofactor evidence="1">
        <name>pyridoxal 5'-phosphate</name>
        <dbReference type="ChEBI" id="CHEBI:597326"/>
    </cofactor>
</comment>
<reference evidence="9" key="1">
    <citation type="submission" date="2024-05" db="EMBL/GenBank/DDBJ databases">
        <authorList>
            <person name="Kim S."/>
            <person name="Heo J."/>
            <person name="Choi H."/>
            <person name="Choi Y."/>
            <person name="Kwon S.-W."/>
            <person name="Kim Y."/>
        </authorList>
    </citation>
    <scope>NUCLEOTIDE SEQUENCE</scope>
    <source>
        <strain evidence="9">KACC 23698</strain>
    </source>
</reference>
<dbReference type="Gene3D" id="3.40.640.10">
    <property type="entry name" value="Type I PLP-dependent aspartate aminotransferase-like (Major domain)"/>
    <property type="match status" value="1"/>
</dbReference>
<dbReference type="RefSeq" id="WP_406857713.1">
    <property type="nucleotide sequence ID" value="NZ_CP157484.1"/>
</dbReference>
<sequence length="539" mass="59856">MADILTLKKFEALSPFEIKDELISLAKATSRTTQSAFLNAGRGNPNWVATKPREAFFLLGLFALTESRRVMDHPAGLGGMPQASGVAARLDTWLAQHAGMPGAEHLAATVRFAGEKFAFDRDAFVHELVDSIIGDNYPVPDRMLVHNERIVHEYLMWAMCGEPRPSGKFDLYAVEGGTAAMCYIFKTLKANRLLHPGDTIALGTPIFTPYLEMTHLEDYDLKMVQIKAPQENRFQYTDEEIAKLEDKSIKAFFVVNPGNPTGMAMSKETIAKIATLVKTKRPDLMLLTDDVYGTFVDDFRSLLGELPHNTIGVYSYSKYFGCTGWRLGVIAVHEDNIFDTMISQLPAADLEALDKRYSPLTLEPRKLKFIDRIVADSRDVALNHTAGLSLPQQVMMSLFSLSEMMDASKAYQKACVEIVNRRAKALIEGLGLQLAPNPNFDAYYGLIDFEFWARKNIGDEAVEYLKTHVHPLDLAFRLAEAHGIVLLNGGGFSAPDWSLRVSLANLPDEAYDDIGRGVRTIARGYRDAFEASKAAAKQG</sequence>